<name>A0A4Q1K3P0_9FLAO</name>
<dbReference type="EMBL" id="SBKO01000002">
    <property type="protein sequence ID" value="RXR19347.1"/>
    <property type="molecule type" value="Genomic_DNA"/>
</dbReference>
<keyword evidence="2" id="KW-1185">Reference proteome</keyword>
<reference evidence="2" key="1">
    <citation type="submission" date="2019-01" db="EMBL/GenBank/DDBJ databases">
        <title>Cytophagaceae bacterium strain CAR-16.</title>
        <authorList>
            <person name="Chen W.-M."/>
        </authorList>
    </citation>
    <scope>NUCLEOTIDE SEQUENCE [LARGE SCALE GENOMIC DNA]</scope>
    <source>
        <strain evidence="2">LLJ-11</strain>
    </source>
</reference>
<gene>
    <name evidence="1" type="ORF">EQG63_07865</name>
</gene>
<proteinExistence type="predicted"/>
<dbReference type="RefSeq" id="WP_129435805.1">
    <property type="nucleotide sequence ID" value="NZ_SBKO01000002.1"/>
</dbReference>
<organism evidence="1 2">
    <name type="scientific">Flavobacterium amnicola</name>
    <dbReference type="NCBI Taxonomy" id="2506422"/>
    <lineage>
        <taxon>Bacteria</taxon>
        <taxon>Pseudomonadati</taxon>
        <taxon>Bacteroidota</taxon>
        <taxon>Flavobacteriia</taxon>
        <taxon>Flavobacteriales</taxon>
        <taxon>Flavobacteriaceae</taxon>
        <taxon>Flavobacterium</taxon>
    </lineage>
</organism>
<dbReference type="OrthoDB" id="2833825at2"/>
<evidence type="ECO:0000313" key="1">
    <source>
        <dbReference type="EMBL" id="RXR19347.1"/>
    </source>
</evidence>
<protein>
    <submittedName>
        <fullName evidence="1">Uncharacterized protein</fullName>
    </submittedName>
</protein>
<dbReference type="AlphaFoldDB" id="A0A4Q1K3P0"/>
<comment type="caution">
    <text evidence="1">The sequence shown here is derived from an EMBL/GenBank/DDBJ whole genome shotgun (WGS) entry which is preliminary data.</text>
</comment>
<sequence>MKQDTFNRYESWKHCYQAFEDVSNDNDYLALHLGFYLASWGMYRGSTGLLQKDYKIHVGAIEIIKTYHKDLRCKVDFEVSKDSIDKIIKLKNDLFHHYNQFNYQTKRNTFEKKPPTDTLLSKIILGTLGCSPAFDRYFNDGVKLKNISATKFEYRSLEFLFDFIQTNESKIKELQSYYLKEMDIYYPTFKIVDMFFWNEGFKK</sequence>
<evidence type="ECO:0000313" key="2">
    <source>
        <dbReference type="Proteomes" id="UP000290283"/>
    </source>
</evidence>
<accession>A0A4Q1K3P0</accession>
<dbReference type="Proteomes" id="UP000290283">
    <property type="component" value="Unassembled WGS sequence"/>
</dbReference>